<proteinExistence type="predicted"/>
<organism evidence="3 4">
    <name type="scientific">Candidatus Curtissbacteria bacterium RIFCSPLOWO2_01_FULL_38_11b</name>
    <dbReference type="NCBI Taxonomy" id="1797725"/>
    <lineage>
        <taxon>Bacteria</taxon>
        <taxon>Candidatus Curtissiibacteriota</taxon>
    </lineage>
</organism>
<feature type="compositionally biased region" description="Low complexity" evidence="1">
    <location>
        <begin position="47"/>
        <end position="60"/>
    </location>
</feature>
<protein>
    <recommendedName>
        <fullName evidence="5">SGNH hydrolase-type esterase domain-containing protein</fullName>
    </recommendedName>
</protein>
<comment type="caution">
    <text evidence="3">The sequence shown here is derived from an EMBL/GenBank/DDBJ whole genome shotgun (WGS) entry which is preliminary data.</text>
</comment>
<dbReference type="InterPro" id="IPR036514">
    <property type="entry name" value="SGNH_hydro_sf"/>
</dbReference>
<sequence>MFPRIIKNPKFILFITILCTISLAAYSYLLSDQNILGKKTQESKIVSTSNSNQSQSQPQPAISPSPTPSPKLSKTTYTIALYGDSMIDTMGENLDYLSKSLGALYPKTTFKFYNYGIGSQNIEQGLARWDKEFQYQNRHYDPIDQIKPDVIVLGSFAYNPFPAHDKNRHYIKLKELVSKAKLYTANVYLLAEIAPLNNGFGRGPGGINWPEDLAAKQTNNIVEQLENPITVSKSDNVTLINAYKESLMIGKFGNPVYISSNDGIHPSVEGHVLMANLIAKTIKLK</sequence>
<feature type="transmembrane region" description="Helical" evidence="2">
    <location>
        <begin position="12"/>
        <end position="30"/>
    </location>
</feature>
<accession>A0A1F5GZZ8</accession>
<feature type="region of interest" description="Disordered" evidence="1">
    <location>
        <begin position="46"/>
        <end position="72"/>
    </location>
</feature>
<dbReference type="SUPFAM" id="SSF52266">
    <property type="entry name" value="SGNH hydrolase"/>
    <property type="match status" value="1"/>
</dbReference>
<evidence type="ECO:0000256" key="1">
    <source>
        <dbReference type="SAM" id="MobiDB-lite"/>
    </source>
</evidence>
<keyword evidence="2" id="KW-0472">Membrane</keyword>
<dbReference type="PANTHER" id="PTHR30383">
    <property type="entry name" value="THIOESTERASE 1/PROTEASE 1/LYSOPHOSPHOLIPASE L1"/>
    <property type="match status" value="1"/>
</dbReference>
<gene>
    <name evidence="3" type="ORF">A3A49_00990</name>
</gene>
<evidence type="ECO:0000313" key="4">
    <source>
        <dbReference type="Proteomes" id="UP000176740"/>
    </source>
</evidence>
<keyword evidence="2" id="KW-0812">Transmembrane</keyword>
<dbReference type="STRING" id="1797725.A3A49_00990"/>
<evidence type="ECO:0008006" key="5">
    <source>
        <dbReference type="Google" id="ProtNLM"/>
    </source>
</evidence>
<dbReference type="GO" id="GO:0004622">
    <property type="term" value="F:phosphatidylcholine lysophospholipase activity"/>
    <property type="evidence" value="ECO:0007669"/>
    <property type="project" value="TreeGrafter"/>
</dbReference>
<name>A0A1F5GZZ8_9BACT</name>
<dbReference type="Pfam" id="PF00657">
    <property type="entry name" value="Lipase_GDSL"/>
    <property type="match status" value="1"/>
</dbReference>
<evidence type="ECO:0000256" key="2">
    <source>
        <dbReference type="SAM" id="Phobius"/>
    </source>
</evidence>
<reference evidence="3 4" key="1">
    <citation type="journal article" date="2016" name="Nat. Commun.">
        <title>Thousands of microbial genomes shed light on interconnected biogeochemical processes in an aquifer system.</title>
        <authorList>
            <person name="Anantharaman K."/>
            <person name="Brown C.T."/>
            <person name="Hug L.A."/>
            <person name="Sharon I."/>
            <person name="Castelle C.J."/>
            <person name="Probst A.J."/>
            <person name="Thomas B.C."/>
            <person name="Singh A."/>
            <person name="Wilkins M.J."/>
            <person name="Karaoz U."/>
            <person name="Brodie E.L."/>
            <person name="Williams K.H."/>
            <person name="Hubbard S.S."/>
            <person name="Banfield J.F."/>
        </authorList>
    </citation>
    <scope>NUCLEOTIDE SEQUENCE [LARGE SCALE GENOMIC DNA]</scope>
</reference>
<dbReference type="EMBL" id="MFBO01000033">
    <property type="protein sequence ID" value="OGD97374.1"/>
    <property type="molecule type" value="Genomic_DNA"/>
</dbReference>
<evidence type="ECO:0000313" key="3">
    <source>
        <dbReference type="EMBL" id="OGD97374.1"/>
    </source>
</evidence>
<dbReference type="AlphaFoldDB" id="A0A1F5GZZ8"/>
<dbReference type="PANTHER" id="PTHR30383:SF5">
    <property type="entry name" value="SGNH HYDROLASE-TYPE ESTERASE DOMAIN-CONTAINING PROTEIN"/>
    <property type="match status" value="1"/>
</dbReference>
<dbReference type="Proteomes" id="UP000176740">
    <property type="component" value="Unassembled WGS sequence"/>
</dbReference>
<keyword evidence="2" id="KW-1133">Transmembrane helix</keyword>
<dbReference type="InterPro" id="IPR001087">
    <property type="entry name" value="GDSL"/>
</dbReference>
<dbReference type="Gene3D" id="3.40.50.1110">
    <property type="entry name" value="SGNH hydrolase"/>
    <property type="match status" value="1"/>
</dbReference>
<dbReference type="InterPro" id="IPR051532">
    <property type="entry name" value="Ester_Hydrolysis_Enzymes"/>
</dbReference>